<feature type="compositionally biased region" description="Basic and acidic residues" evidence="1">
    <location>
        <begin position="88"/>
        <end position="97"/>
    </location>
</feature>
<accession>A0A6N7QY90</accession>
<feature type="domain" description="HTH cro/C1-type" evidence="2">
    <location>
        <begin position="22"/>
        <end position="77"/>
    </location>
</feature>
<dbReference type="SUPFAM" id="SSF47413">
    <property type="entry name" value="lambda repressor-like DNA-binding domains"/>
    <property type="match status" value="1"/>
</dbReference>
<dbReference type="CDD" id="cd00093">
    <property type="entry name" value="HTH_XRE"/>
    <property type="match status" value="1"/>
</dbReference>
<evidence type="ECO:0000313" key="3">
    <source>
        <dbReference type="EMBL" id="MRI66162.1"/>
    </source>
</evidence>
<dbReference type="Pfam" id="PF13443">
    <property type="entry name" value="HTH_26"/>
    <property type="match status" value="1"/>
</dbReference>
<dbReference type="SMART" id="SM00530">
    <property type="entry name" value="HTH_XRE"/>
    <property type="match status" value="1"/>
</dbReference>
<protein>
    <submittedName>
        <fullName evidence="3">Helix-turn-helix domain-containing protein</fullName>
    </submittedName>
</protein>
<name>A0A6N7QY90_9BACI</name>
<dbReference type="Proteomes" id="UP000435187">
    <property type="component" value="Unassembled WGS sequence"/>
</dbReference>
<dbReference type="InterPro" id="IPR001387">
    <property type="entry name" value="Cro/C1-type_HTH"/>
</dbReference>
<evidence type="ECO:0000256" key="1">
    <source>
        <dbReference type="SAM" id="MobiDB-lite"/>
    </source>
</evidence>
<evidence type="ECO:0000259" key="2">
    <source>
        <dbReference type="PROSITE" id="PS50943"/>
    </source>
</evidence>
<dbReference type="PROSITE" id="PS50943">
    <property type="entry name" value="HTH_CROC1"/>
    <property type="match status" value="1"/>
</dbReference>
<dbReference type="RefSeq" id="WP_153834921.1">
    <property type="nucleotide sequence ID" value="NZ_JBHUMW010000094.1"/>
</dbReference>
<dbReference type="AlphaFoldDB" id="A0A6N7QY90"/>
<keyword evidence="4" id="KW-1185">Reference proteome</keyword>
<dbReference type="InterPro" id="IPR010982">
    <property type="entry name" value="Lambda_DNA-bd_dom_sf"/>
</dbReference>
<gene>
    <name evidence="3" type="ORF">GH885_07360</name>
</gene>
<feature type="region of interest" description="Disordered" evidence="1">
    <location>
        <begin position="88"/>
        <end position="112"/>
    </location>
</feature>
<comment type="caution">
    <text evidence="3">The sequence shown here is derived from an EMBL/GenBank/DDBJ whole genome shotgun (WGS) entry which is preliminary data.</text>
</comment>
<reference evidence="3 4" key="1">
    <citation type="submission" date="2019-10" db="EMBL/GenBank/DDBJ databases">
        <title>Gracilibacillus salitolerans sp. nov., a moderate halophile isolated from a saline soil in northwest China.</title>
        <authorList>
            <person name="Gan L."/>
        </authorList>
    </citation>
    <scope>NUCLEOTIDE SEQUENCE [LARGE SCALE GENOMIC DNA]</scope>
    <source>
        <strain evidence="3 4">TP2-8</strain>
    </source>
</reference>
<proteinExistence type="predicted"/>
<dbReference type="Gene3D" id="1.10.260.40">
    <property type="entry name" value="lambda repressor-like DNA-binding domains"/>
    <property type="match status" value="1"/>
</dbReference>
<dbReference type="EMBL" id="WJEE01000012">
    <property type="protein sequence ID" value="MRI66162.1"/>
    <property type="molecule type" value="Genomic_DNA"/>
</dbReference>
<organism evidence="3 4">
    <name type="scientific">Gracilibacillus thailandensis</name>
    <dbReference type="NCBI Taxonomy" id="563735"/>
    <lineage>
        <taxon>Bacteria</taxon>
        <taxon>Bacillati</taxon>
        <taxon>Bacillota</taxon>
        <taxon>Bacilli</taxon>
        <taxon>Bacillales</taxon>
        <taxon>Bacillaceae</taxon>
        <taxon>Gracilibacillus</taxon>
    </lineage>
</organism>
<evidence type="ECO:0000313" key="4">
    <source>
        <dbReference type="Proteomes" id="UP000435187"/>
    </source>
</evidence>
<dbReference type="GO" id="GO:0003677">
    <property type="term" value="F:DNA binding"/>
    <property type="evidence" value="ECO:0007669"/>
    <property type="project" value="InterPro"/>
</dbReference>
<sequence>MENENQNKGEMYSMVDAVVYRINDLCEKNDMSIYELSKLSGVSQSTLNEIMQGRSKRPRLDTLVNIAFAFGIRPRDFLDHPVFDQIEGVHDREPQERLKKHRKKQENQEDQE</sequence>